<name>A0ABX9Q5R4_9BACT</name>
<comment type="caution">
    <text evidence="1">The sequence shown here is derived from an EMBL/GenBank/DDBJ whole genome shotgun (WGS) entry which is preliminary data.</text>
</comment>
<dbReference type="EMBL" id="RAWI01000907">
    <property type="protein sequence ID" value="RKH85491.1"/>
    <property type="molecule type" value="Genomic_DNA"/>
</dbReference>
<reference evidence="1 2" key="1">
    <citation type="submission" date="2018-09" db="EMBL/GenBank/DDBJ databases">
        <authorList>
            <person name="Livingstone P.G."/>
            <person name="Whitworth D.E."/>
        </authorList>
    </citation>
    <scope>NUCLEOTIDE SEQUENCE [LARGE SCALE GENOMIC DNA]</scope>
    <source>
        <strain evidence="1 2">CA031B</strain>
    </source>
</reference>
<evidence type="ECO:0000313" key="2">
    <source>
        <dbReference type="Proteomes" id="UP000278907"/>
    </source>
</evidence>
<protein>
    <submittedName>
        <fullName evidence="1">GAF domain-containing protein</fullName>
    </submittedName>
</protein>
<feature type="non-terminal residue" evidence="1">
    <location>
        <position position="1"/>
    </location>
</feature>
<keyword evidence="2" id="KW-1185">Reference proteome</keyword>
<gene>
    <name evidence="1" type="ORF">D7Y13_42390</name>
</gene>
<dbReference type="Proteomes" id="UP000278907">
    <property type="component" value="Unassembled WGS sequence"/>
</dbReference>
<evidence type="ECO:0000313" key="1">
    <source>
        <dbReference type="EMBL" id="RKH85491.1"/>
    </source>
</evidence>
<feature type="non-terminal residue" evidence="1">
    <location>
        <position position="157"/>
    </location>
</feature>
<sequence length="157" mass="18516">LEYRVNYAESVIESFKKFPELREGSQDFSLLTKHQELIRMLLADLFPTGLTNNEIKAASIPFTDITFNYTERFRKILSDAGHNFTLEFRDMTQDEMYVLSCCIIVQLYFKKDIKFTIPFYYDIPDQHGIVRHYKITVNSDFSEIIPTDQKNFPTDSE</sequence>
<accession>A0ABX9Q5R4</accession>
<proteinExistence type="predicted"/>
<organism evidence="1 2">
    <name type="scientific">Corallococcus praedator</name>
    <dbReference type="NCBI Taxonomy" id="2316724"/>
    <lineage>
        <taxon>Bacteria</taxon>
        <taxon>Pseudomonadati</taxon>
        <taxon>Myxococcota</taxon>
        <taxon>Myxococcia</taxon>
        <taxon>Myxococcales</taxon>
        <taxon>Cystobacterineae</taxon>
        <taxon>Myxococcaceae</taxon>
        <taxon>Corallococcus</taxon>
    </lineage>
</organism>